<keyword evidence="1" id="KW-0051">Antiviral defense</keyword>
<dbReference type="Gene3D" id="3.30.70.1890">
    <property type="match status" value="1"/>
</dbReference>
<evidence type="ECO:0000256" key="1">
    <source>
        <dbReference type="ARBA" id="ARBA00023118"/>
    </source>
</evidence>
<dbReference type="NCBIfam" id="TIGR01877">
    <property type="entry name" value="cas_cas6"/>
    <property type="match status" value="1"/>
</dbReference>
<dbReference type="PANTHER" id="PTHR36984">
    <property type="entry name" value="CRISPR-ASSOCIATED ENDORIBONUCLEASE CAS6 1"/>
    <property type="match status" value="1"/>
</dbReference>
<feature type="domain" description="CRISPR associated protein Cas6 C-terminal" evidence="2">
    <location>
        <begin position="119"/>
        <end position="237"/>
    </location>
</feature>
<organism evidence="3 4">
    <name type="scientific">Zhenpiania hominis</name>
    <dbReference type="NCBI Taxonomy" id="2763644"/>
    <lineage>
        <taxon>Bacteria</taxon>
        <taxon>Bacillati</taxon>
        <taxon>Bacillota</taxon>
        <taxon>Clostridia</taxon>
        <taxon>Peptostreptococcales</taxon>
        <taxon>Anaerovoracaceae</taxon>
        <taxon>Zhenpiania</taxon>
    </lineage>
</organism>
<dbReference type="EMBL" id="JACRYT010000006">
    <property type="protein sequence ID" value="MBC6679721.1"/>
    <property type="molecule type" value="Genomic_DNA"/>
</dbReference>
<dbReference type="InterPro" id="IPR045747">
    <property type="entry name" value="CRISPR-assoc_prot_Cas6_N_sf"/>
</dbReference>
<evidence type="ECO:0000313" key="3">
    <source>
        <dbReference type="EMBL" id="MBC6679721.1"/>
    </source>
</evidence>
<dbReference type="PANTHER" id="PTHR36984:SF3">
    <property type="entry name" value="CRISPR-ASSOCIATED ENDORIBONUCLEASE CAS6"/>
    <property type="match status" value="1"/>
</dbReference>
<keyword evidence="4" id="KW-1185">Reference proteome</keyword>
<dbReference type="Proteomes" id="UP000602647">
    <property type="component" value="Unassembled WGS sequence"/>
</dbReference>
<comment type="caution">
    <text evidence="3">The sequence shown here is derived from an EMBL/GenBank/DDBJ whole genome shotgun (WGS) entry which is preliminary data.</text>
</comment>
<protein>
    <submittedName>
        <fullName evidence="3">CRISPR-associated endoribonuclease Cas6</fullName>
    </submittedName>
</protein>
<evidence type="ECO:0000313" key="4">
    <source>
        <dbReference type="Proteomes" id="UP000602647"/>
    </source>
</evidence>
<dbReference type="AlphaFoldDB" id="A0A923SQL1"/>
<dbReference type="GO" id="GO:0051607">
    <property type="term" value="P:defense response to virus"/>
    <property type="evidence" value="ECO:0007669"/>
    <property type="project" value="UniProtKB-KW"/>
</dbReference>
<dbReference type="InterPro" id="IPR049435">
    <property type="entry name" value="Cas_Cas6_C"/>
</dbReference>
<accession>A0A923SQL1</accession>
<dbReference type="CDD" id="cd21140">
    <property type="entry name" value="Cas6_I-like"/>
    <property type="match status" value="1"/>
</dbReference>
<dbReference type="Gene3D" id="3.30.70.1900">
    <property type="match status" value="1"/>
</dbReference>
<evidence type="ECO:0000259" key="2">
    <source>
        <dbReference type="Pfam" id="PF01881"/>
    </source>
</evidence>
<sequence>MKLAIEFSLKEPEFPLDFRRTMLSFLKKCLTDANQGKFMDKYYGSGQEKDFTFSVFFVRPGFQKDRILLKQASGKMLFSCAEKFTGFLFFSAFLEQQKKPFPLEHGNYLTVQSVRKVMEPETRESRVMIKMLSPLCVREHTREGNRDQYYTYEDAGFEEKAEYVIRHKLIRAGFSEELSGTVHIAPVNCKRTVVEFYNRKIPCSLGYFLLEGDRAVLNHLLKAGICSRCSAGFGMPELK</sequence>
<dbReference type="InterPro" id="IPR010156">
    <property type="entry name" value="CRISPR-assoc_prot_Cas6"/>
</dbReference>
<dbReference type="RefSeq" id="WP_187302827.1">
    <property type="nucleotide sequence ID" value="NZ_JACRYT010000006.1"/>
</dbReference>
<dbReference type="Pfam" id="PF01881">
    <property type="entry name" value="Cas_Cas6_C"/>
    <property type="match status" value="1"/>
</dbReference>
<dbReference type="GO" id="GO:0016788">
    <property type="term" value="F:hydrolase activity, acting on ester bonds"/>
    <property type="evidence" value="ECO:0007669"/>
    <property type="project" value="InterPro"/>
</dbReference>
<proteinExistence type="predicted"/>
<gene>
    <name evidence="3" type="primary">cas6</name>
    <name evidence="3" type="ORF">H9L42_07760</name>
</gene>
<reference evidence="3" key="1">
    <citation type="submission" date="2020-08" db="EMBL/GenBank/DDBJ databases">
        <title>Genome public.</title>
        <authorList>
            <person name="Liu C."/>
            <person name="Sun Q."/>
        </authorList>
    </citation>
    <scope>NUCLEOTIDE SEQUENCE</scope>
    <source>
        <strain evidence="3">BX12</strain>
    </source>
</reference>
<name>A0A923SQL1_9FIRM</name>